<evidence type="ECO:0000313" key="2">
    <source>
        <dbReference type="Proteomes" id="UP000784128"/>
    </source>
</evidence>
<evidence type="ECO:0000313" key="1">
    <source>
        <dbReference type="EMBL" id="MBT1070625.1"/>
    </source>
</evidence>
<protein>
    <recommendedName>
        <fullName evidence="3">Roadblock/LAMTOR2 domain-containing protein</fullName>
    </recommendedName>
</protein>
<gene>
    <name evidence="1" type="ORF">KJB30_02395</name>
</gene>
<dbReference type="EMBL" id="JAHDYS010000002">
    <property type="protein sequence ID" value="MBT1070625.1"/>
    <property type="molecule type" value="Genomic_DNA"/>
</dbReference>
<dbReference type="SUPFAM" id="SSF103196">
    <property type="entry name" value="Roadblock/LC7 domain"/>
    <property type="match status" value="1"/>
</dbReference>
<dbReference type="Proteomes" id="UP000784128">
    <property type="component" value="Unassembled WGS sequence"/>
</dbReference>
<reference evidence="1 2" key="1">
    <citation type="submission" date="2021-05" db="EMBL/GenBank/DDBJ databases">
        <title>The draft genome of Geobacter chapellei DSM 13688.</title>
        <authorList>
            <person name="Xu Z."/>
            <person name="Masuda Y."/>
            <person name="Itoh H."/>
            <person name="Senoo K."/>
        </authorList>
    </citation>
    <scope>NUCLEOTIDE SEQUENCE [LARGE SCALE GENOMIC DNA]</scope>
    <source>
        <strain evidence="1 2">DSM 13688</strain>
    </source>
</reference>
<organism evidence="1 2">
    <name type="scientific">Pelotalea chapellei</name>
    <dbReference type="NCBI Taxonomy" id="44671"/>
    <lineage>
        <taxon>Bacteria</taxon>
        <taxon>Pseudomonadati</taxon>
        <taxon>Thermodesulfobacteriota</taxon>
        <taxon>Desulfuromonadia</taxon>
        <taxon>Geobacterales</taxon>
        <taxon>Geobacteraceae</taxon>
        <taxon>Pelotalea</taxon>
    </lineage>
</organism>
<sequence length="228" mass="24762">MQDILHHLESIKGVIGSAVFSEKGEVLSNSFPALIDPAAVQECGAYLLECVHGLQVSETLELMDLRYNDGRVIVKHCPGILICLLCTRNVNLQMLAITLNMAVKRLENAISSEPAPVDAPSALHDSISKAGILRLPVAHLENREAAASFDSFGMIAISQNTGKQIRDFYNTSFKKLVLINNTTGTSGTFPVMVMPDMDLQYDGSILVGPGIEKKLKVNAGDRVEVRVE</sequence>
<dbReference type="Gene3D" id="3.30.450.30">
    <property type="entry name" value="Dynein light chain 2a, cytoplasmic"/>
    <property type="match status" value="1"/>
</dbReference>
<evidence type="ECO:0008006" key="3">
    <source>
        <dbReference type="Google" id="ProtNLM"/>
    </source>
</evidence>
<proteinExistence type="predicted"/>
<keyword evidence="2" id="KW-1185">Reference proteome</keyword>
<accession>A0ABS5U4M1</accession>
<dbReference type="RefSeq" id="WP_214296343.1">
    <property type="nucleotide sequence ID" value="NZ_JAHDYS010000002.1"/>
</dbReference>
<name>A0ABS5U4M1_9BACT</name>
<comment type="caution">
    <text evidence="1">The sequence shown here is derived from an EMBL/GenBank/DDBJ whole genome shotgun (WGS) entry which is preliminary data.</text>
</comment>